<accession>A0A0H2RJX4</accession>
<gene>
    <name evidence="2" type="ORF">SCHPADRAFT_806561</name>
</gene>
<evidence type="ECO:0000313" key="2">
    <source>
        <dbReference type="EMBL" id="KLO05091.1"/>
    </source>
</evidence>
<name>A0A0H2RJX4_9AGAM</name>
<dbReference type="OrthoDB" id="3264316at2759"/>
<dbReference type="AlphaFoldDB" id="A0A0H2RJX4"/>
<evidence type="ECO:0000256" key="1">
    <source>
        <dbReference type="SAM" id="MobiDB-lite"/>
    </source>
</evidence>
<sequence>AQDAVEVSSETESDGETALRDVLDREASTQTRRGPANQTRRHWHEPIAVAE</sequence>
<proteinExistence type="predicted"/>
<dbReference type="EMBL" id="KQ086365">
    <property type="protein sequence ID" value="KLO05091.1"/>
    <property type="molecule type" value="Genomic_DNA"/>
</dbReference>
<reference evidence="2 3" key="1">
    <citation type="submission" date="2015-04" db="EMBL/GenBank/DDBJ databases">
        <title>Complete genome sequence of Schizopora paradoxa KUC8140, a cosmopolitan wood degrader in East Asia.</title>
        <authorList>
            <consortium name="DOE Joint Genome Institute"/>
            <person name="Min B."/>
            <person name="Park H."/>
            <person name="Jang Y."/>
            <person name="Kim J.-J."/>
            <person name="Kim K.H."/>
            <person name="Pangilinan J."/>
            <person name="Lipzen A."/>
            <person name="Riley R."/>
            <person name="Grigoriev I.V."/>
            <person name="Spatafora J.W."/>
            <person name="Choi I.-G."/>
        </authorList>
    </citation>
    <scope>NUCLEOTIDE SEQUENCE [LARGE SCALE GENOMIC DNA]</scope>
    <source>
        <strain evidence="2 3">KUC8140</strain>
    </source>
</reference>
<feature type="non-terminal residue" evidence="2">
    <location>
        <position position="51"/>
    </location>
</feature>
<feature type="compositionally biased region" description="Basic and acidic residues" evidence="1">
    <location>
        <begin position="17"/>
        <end position="27"/>
    </location>
</feature>
<dbReference type="InParanoid" id="A0A0H2RJX4"/>
<feature type="compositionally biased region" description="Polar residues" evidence="1">
    <location>
        <begin position="28"/>
        <end position="38"/>
    </location>
</feature>
<evidence type="ECO:0000313" key="3">
    <source>
        <dbReference type="Proteomes" id="UP000053477"/>
    </source>
</evidence>
<feature type="region of interest" description="Disordered" evidence="1">
    <location>
        <begin position="1"/>
        <end position="51"/>
    </location>
</feature>
<protein>
    <submittedName>
        <fullName evidence="2">Uncharacterized protein</fullName>
    </submittedName>
</protein>
<keyword evidence="3" id="KW-1185">Reference proteome</keyword>
<organism evidence="2 3">
    <name type="scientific">Schizopora paradoxa</name>
    <dbReference type="NCBI Taxonomy" id="27342"/>
    <lineage>
        <taxon>Eukaryota</taxon>
        <taxon>Fungi</taxon>
        <taxon>Dikarya</taxon>
        <taxon>Basidiomycota</taxon>
        <taxon>Agaricomycotina</taxon>
        <taxon>Agaricomycetes</taxon>
        <taxon>Hymenochaetales</taxon>
        <taxon>Schizoporaceae</taxon>
        <taxon>Schizopora</taxon>
    </lineage>
</organism>
<dbReference type="Proteomes" id="UP000053477">
    <property type="component" value="Unassembled WGS sequence"/>
</dbReference>
<feature type="non-terminal residue" evidence="2">
    <location>
        <position position="1"/>
    </location>
</feature>